<name>A7EZS4_SCLS1</name>
<dbReference type="AlphaFoldDB" id="A7EZS4"/>
<feature type="transmembrane region" description="Helical" evidence="1">
    <location>
        <begin position="21"/>
        <end position="42"/>
    </location>
</feature>
<keyword evidence="1" id="KW-0472">Membrane</keyword>
<protein>
    <submittedName>
        <fullName evidence="2">Uncharacterized protein</fullName>
    </submittedName>
</protein>
<dbReference type="RefSeq" id="XP_001588394.1">
    <property type="nucleotide sequence ID" value="XM_001588344.1"/>
</dbReference>
<sequence length="114" mass="12970">MNHHNPTNIFHEGSTLRASTFLTGILWPLCHLAAGRLVGPNYWHFLFSIHGSDAHHYRELNISPSIAVLLLYAASASSFRLTVVRAKAPSRDLHCWKCLLSDLEKCLLKQRHRD</sequence>
<dbReference type="InParanoid" id="A7EZS4"/>
<gene>
    <name evidence="2" type="ORF">SS1G_10841</name>
</gene>
<organism evidence="2 3">
    <name type="scientific">Sclerotinia sclerotiorum (strain ATCC 18683 / 1980 / Ss-1)</name>
    <name type="common">White mold</name>
    <name type="synonym">Whetzelinia sclerotiorum</name>
    <dbReference type="NCBI Taxonomy" id="665079"/>
    <lineage>
        <taxon>Eukaryota</taxon>
        <taxon>Fungi</taxon>
        <taxon>Dikarya</taxon>
        <taxon>Ascomycota</taxon>
        <taxon>Pezizomycotina</taxon>
        <taxon>Leotiomycetes</taxon>
        <taxon>Helotiales</taxon>
        <taxon>Sclerotiniaceae</taxon>
        <taxon>Sclerotinia</taxon>
    </lineage>
</organism>
<evidence type="ECO:0000313" key="2">
    <source>
        <dbReference type="EMBL" id="EDN94966.1"/>
    </source>
</evidence>
<reference evidence="3" key="1">
    <citation type="journal article" date="2011" name="PLoS Genet.">
        <title>Genomic analysis of the necrotrophic fungal pathogens Sclerotinia sclerotiorum and Botrytis cinerea.</title>
        <authorList>
            <person name="Amselem J."/>
            <person name="Cuomo C.A."/>
            <person name="van Kan J.A."/>
            <person name="Viaud M."/>
            <person name="Benito E.P."/>
            <person name="Couloux A."/>
            <person name="Coutinho P.M."/>
            <person name="de Vries R.P."/>
            <person name="Dyer P.S."/>
            <person name="Fillinger S."/>
            <person name="Fournier E."/>
            <person name="Gout L."/>
            <person name="Hahn M."/>
            <person name="Kohn L."/>
            <person name="Lapalu N."/>
            <person name="Plummer K.M."/>
            <person name="Pradier J.M."/>
            <person name="Quevillon E."/>
            <person name="Sharon A."/>
            <person name="Simon A."/>
            <person name="ten Have A."/>
            <person name="Tudzynski B."/>
            <person name="Tudzynski P."/>
            <person name="Wincker P."/>
            <person name="Andrew M."/>
            <person name="Anthouard V."/>
            <person name="Beever R.E."/>
            <person name="Beffa R."/>
            <person name="Benoit I."/>
            <person name="Bouzid O."/>
            <person name="Brault B."/>
            <person name="Chen Z."/>
            <person name="Choquer M."/>
            <person name="Collemare J."/>
            <person name="Cotton P."/>
            <person name="Danchin E.G."/>
            <person name="Da Silva C."/>
            <person name="Gautier A."/>
            <person name="Giraud C."/>
            <person name="Giraud T."/>
            <person name="Gonzalez C."/>
            <person name="Grossetete S."/>
            <person name="Guldener U."/>
            <person name="Henrissat B."/>
            <person name="Howlett B.J."/>
            <person name="Kodira C."/>
            <person name="Kretschmer M."/>
            <person name="Lappartient A."/>
            <person name="Leroch M."/>
            <person name="Levis C."/>
            <person name="Mauceli E."/>
            <person name="Neuveglise C."/>
            <person name="Oeser B."/>
            <person name="Pearson M."/>
            <person name="Poulain J."/>
            <person name="Poussereau N."/>
            <person name="Quesneville H."/>
            <person name="Rascle C."/>
            <person name="Schumacher J."/>
            <person name="Segurens B."/>
            <person name="Sexton A."/>
            <person name="Silva E."/>
            <person name="Sirven C."/>
            <person name="Soanes D.M."/>
            <person name="Talbot N.J."/>
            <person name="Templeton M."/>
            <person name="Yandava C."/>
            <person name="Yarden O."/>
            <person name="Zeng Q."/>
            <person name="Rollins J.A."/>
            <person name="Lebrun M.H."/>
            <person name="Dickman M."/>
        </authorList>
    </citation>
    <scope>NUCLEOTIDE SEQUENCE [LARGE SCALE GENOMIC DNA]</scope>
    <source>
        <strain evidence="3">ATCC 18683 / 1980 / Ss-1</strain>
    </source>
</reference>
<dbReference type="KEGG" id="ssl:SS1G_10841"/>
<dbReference type="Proteomes" id="UP000001312">
    <property type="component" value="Unassembled WGS sequence"/>
</dbReference>
<dbReference type="GeneID" id="5484282"/>
<keyword evidence="1" id="KW-1133">Transmembrane helix</keyword>
<keyword evidence="1" id="KW-0812">Transmembrane</keyword>
<feature type="transmembrane region" description="Helical" evidence="1">
    <location>
        <begin position="62"/>
        <end position="83"/>
    </location>
</feature>
<proteinExistence type="predicted"/>
<keyword evidence="3" id="KW-1185">Reference proteome</keyword>
<dbReference type="EMBL" id="CH476636">
    <property type="protein sequence ID" value="EDN94966.1"/>
    <property type="molecule type" value="Genomic_DNA"/>
</dbReference>
<accession>A7EZS4</accession>
<evidence type="ECO:0000313" key="3">
    <source>
        <dbReference type="Proteomes" id="UP000001312"/>
    </source>
</evidence>
<evidence type="ECO:0000256" key="1">
    <source>
        <dbReference type="SAM" id="Phobius"/>
    </source>
</evidence>